<dbReference type="RefSeq" id="WP_089678148.1">
    <property type="nucleotide sequence ID" value="NZ_FNFO01000001.1"/>
</dbReference>
<dbReference type="PROSITE" id="PS51257">
    <property type="entry name" value="PROKAR_LIPOPROTEIN"/>
    <property type="match status" value="1"/>
</dbReference>
<dbReference type="Pfam" id="PF02687">
    <property type="entry name" value="FtsX"/>
    <property type="match status" value="2"/>
</dbReference>
<feature type="transmembrane region" description="Helical" evidence="6">
    <location>
        <begin position="769"/>
        <end position="793"/>
    </location>
</feature>
<feature type="transmembrane region" description="Helical" evidence="6">
    <location>
        <begin position="292"/>
        <end position="311"/>
    </location>
</feature>
<proteinExistence type="predicted"/>
<feature type="domain" description="MacB-like periplasmic core" evidence="8">
    <location>
        <begin position="22"/>
        <end position="245"/>
    </location>
</feature>
<evidence type="ECO:0000313" key="10">
    <source>
        <dbReference type="Proteomes" id="UP000198510"/>
    </source>
</evidence>
<evidence type="ECO:0000256" key="6">
    <source>
        <dbReference type="SAM" id="Phobius"/>
    </source>
</evidence>
<sequence length="810" mass="89877">MLQNYLRSAWRNFHKNTLHATINIFGLAVGMAACILIFLMVRHEFSYDRHHPDRERIYHVSSRIEIGGGEWISNRGVSGPVPAAMREEFTGLETVAAFYTEHLAVKDAQGQDLGEEEVLVAGPDYFQVFGGYQWQAGNPRQSLSAPYQVVLTESQARLYFGDQEPLGQILLYKDSIPFTVSGILADVTVPTSFKFTQFLSSATLITNEAFGQNFGLTSWDGTTSSSLAFLTLAPGVQPAQIEAQFPDFIRKHISPEDGTDPTELRAFELHPLADVHFNAELGIGRTAHKPTLYGLIAIALFMLMLAVINFVNLETARAVLRAREVGVRKTLGSSRAQLISQFLGETFLLTLVAGLLAVGLVQYSLDYFADSLPPDLSLSMLFASGTWLVLLLFLGLVSLLAGFYPALVLSGYAPAFALKNQAFAQGTTSRKTYLRKSLIVFQFAVSQVFIIGTLIVGSQMRFMLQQDMGFRADALIHFSAPHWWEDTTDRRFTLAEELRRLPEVSSLTLGTLPSFYGWSSNTATFQSDSAEVEISLYRKMSDTAYLRTYEIPLLAGRNLHASDTVAEVVLNETAARAFGFAQPGDIVGQTIQINQRPVPVVGVVRDFHDSPLRDKIKPIMLGMEKSSLNTFGLRFHSRGKSGDEVQRLLQQVETRFKAFYPDAPFEYAFYDDTITNFYKTERRTARTVNAATLLAVFISCLGLFGLISFTTHQRTKEIGIRKVLGASVTNIMLLFSREFVGLVLAAFVVAAPLAWYFGRDWLDQFAYRISIGPGIFVVTALAALAIALFTVSLQTWRAALANPVDSLRSE</sequence>
<feature type="transmembrane region" description="Helical" evidence="6">
    <location>
        <begin position="688"/>
        <end position="709"/>
    </location>
</feature>
<organism evidence="9 10">
    <name type="scientific">Catalinimonas alkaloidigena</name>
    <dbReference type="NCBI Taxonomy" id="1075417"/>
    <lineage>
        <taxon>Bacteria</taxon>
        <taxon>Pseudomonadati</taxon>
        <taxon>Bacteroidota</taxon>
        <taxon>Cytophagia</taxon>
        <taxon>Cytophagales</taxon>
        <taxon>Catalimonadaceae</taxon>
        <taxon>Catalinimonas</taxon>
    </lineage>
</organism>
<keyword evidence="5 6" id="KW-0472">Membrane</keyword>
<feature type="transmembrane region" description="Helical" evidence="6">
    <location>
        <begin position="739"/>
        <end position="757"/>
    </location>
</feature>
<evidence type="ECO:0000256" key="4">
    <source>
        <dbReference type="ARBA" id="ARBA00022989"/>
    </source>
</evidence>
<protein>
    <submittedName>
        <fullName evidence="9">Duplicated orphan permease</fullName>
    </submittedName>
</protein>
<feature type="domain" description="ABC3 transporter permease C-terminal" evidence="7">
    <location>
        <begin position="297"/>
        <end position="411"/>
    </location>
</feature>
<comment type="subcellular location">
    <subcellularLocation>
        <location evidence="1">Cell membrane</location>
        <topology evidence="1">Multi-pass membrane protein</topology>
    </subcellularLocation>
</comment>
<dbReference type="AlphaFoldDB" id="A0A1G8X5N4"/>
<dbReference type="EMBL" id="FNFO01000001">
    <property type="protein sequence ID" value="SDJ85938.1"/>
    <property type="molecule type" value="Genomic_DNA"/>
</dbReference>
<dbReference type="InterPro" id="IPR050250">
    <property type="entry name" value="Macrolide_Exporter_MacB"/>
</dbReference>
<feature type="domain" description="MacB-like periplasmic core" evidence="8">
    <location>
        <begin position="448"/>
        <end position="607"/>
    </location>
</feature>
<dbReference type="PANTHER" id="PTHR30572:SF18">
    <property type="entry name" value="ABC-TYPE MACROLIDE FAMILY EXPORT SYSTEM PERMEASE COMPONENT 2"/>
    <property type="match status" value="1"/>
</dbReference>
<name>A0A1G8X5N4_9BACT</name>
<dbReference type="OrthoDB" id="5933722at2"/>
<evidence type="ECO:0000256" key="3">
    <source>
        <dbReference type="ARBA" id="ARBA00022692"/>
    </source>
</evidence>
<dbReference type="STRING" id="1075417.SAMN05421823_101275"/>
<dbReference type="InterPro" id="IPR003838">
    <property type="entry name" value="ABC3_permease_C"/>
</dbReference>
<feature type="transmembrane region" description="Helical" evidence="6">
    <location>
        <begin position="20"/>
        <end position="41"/>
    </location>
</feature>
<evidence type="ECO:0000259" key="7">
    <source>
        <dbReference type="Pfam" id="PF02687"/>
    </source>
</evidence>
<evidence type="ECO:0000259" key="8">
    <source>
        <dbReference type="Pfam" id="PF12704"/>
    </source>
</evidence>
<feature type="transmembrane region" description="Helical" evidence="6">
    <location>
        <begin position="381"/>
        <end position="404"/>
    </location>
</feature>
<dbReference type="GO" id="GO:0022857">
    <property type="term" value="F:transmembrane transporter activity"/>
    <property type="evidence" value="ECO:0007669"/>
    <property type="project" value="TreeGrafter"/>
</dbReference>
<reference evidence="9 10" key="1">
    <citation type="submission" date="2016-10" db="EMBL/GenBank/DDBJ databases">
        <authorList>
            <person name="de Groot N.N."/>
        </authorList>
    </citation>
    <scope>NUCLEOTIDE SEQUENCE [LARGE SCALE GENOMIC DNA]</scope>
    <source>
        <strain evidence="9 10">DSM 25186</strain>
    </source>
</reference>
<evidence type="ECO:0000256" key="2">
    <source>
        <dbReference type="ARBA" id="ARBA00022475"/>
    </source>
</evidence>
<feature type="domain" description="ABC3 transporter permease C-terminal" evidence="7">
    <location>
        <begin position="691"/>
        <end position="801"/>
    </location>
</feature>
<dbReference type="PANTHER" id="PTHR30572">
    <property type="entry name" value="MEMBRANE COMPONENT OF TRANSPORTER-RELATED"/>
    <property type="match status" value="1"/>
</dbReference>
<dbReference type="Pfam" id="PF12704">
    <property type="entry name" value="MacB_PCD"/>
    <property type="match status" value="2"/>
</dbReference>
<keyword evidence="10" id="KW-1185">Reference proteome</keyword>
<accession>A0A1G8X5N4</accession>
<feature type="transmembrane region" description="Helical" evidence="6">
    <location>
        <begin position="347"/>
        <end position="369"/>
    </location>
</feature>
<dbReference type="Proteomes" id="UP000198510">
    <property type="component" value="Unassembled WGS sequence"/>
</dbReference>
<keyword evidence="2" id="KW-1003">Cell membrane</keyword>
<keyword evidence="4 6" id="KW-1133">Transmembrane helix</keyword>
<keyword evidence="3 6" id="KW-0812">Transmembrane</keyword>
<dbReference type="GO" id="GO:0005886">
    <property type="term" value="C:plasma membrane"/>
    <property type="evidence" value="ECO:0007669"/>
    <property type="project" value="UniProtKB-SubCell"/>
</dbReference>
<evidence type="ECO:0000313" key="9">
    <source>
        <dbReference type="EMBL" id="SDJ85938.1"/>
    </source>
</evidence>
<evidence type="ECO:0000256" key="1">
    <source>
        <dbReference type="ARBA" id="ARBA00004651"/>
    </source>
</evidence>
<dbReference type="InterPro" id="IPR025857">
    <property type="entry name" value="MacB_PCD"/>
</dbReference>
<feature type="transmembrane region" description="Helical" evidence="6">
    <location>
        <begin position="439"/>
        <end position="458"/>
    </location>
</feature>
<gene>
    <name evidence="9" type="ORF">SAMN05421823_101275</name>
</gene>
<evidence type="ECO:0000256" key="5">
    <source>
        <dbReference type="ARBA" id="ARBA00023136"/>
    </source>
</evidence>